<keyword evidence="4" id="KW-1185">Reference proteome</keyword>
<organism evidence="3 4">
    <name type="scientific">Isachenkonia alkalipeptolytica</name>
    <dbReference type="NCBI Taxonomy" id="2565777"/>
    <lineage>
        <taxon>Bacteria</taxon>
        <taxon>Bacillati</taxon>
        <taxon>Bacillota</taxon>
        <taxon>Clostridia</taxon>
        <taxon>Eubacteriales</taxon>
        <taxon>Clostridiaceae</taxon>
        <taxon>Isachenkonia</taxon>
    </lineage>
</organism>
<keyword evidence="2" id="KW-0472">Membrane</keyword>
<feature type="compositionally biased region" description="Basic and acidic residues" evidence="1">
    <location>
        <begin position="46"/>
        <end position="57"/>
    </location>
</feature>
<feature type="compositionally biased region" description="Polar residues" evidence="1">
    <location>
        <begin position="31"/>
        <end position="45"/>
    </location>
</feature>
<sequence>MGDFVVVIFTAGLIFFMISRGGCCGGGFNHPPQNHGNQKEQTNNRGTEEGREPGSEHLKSGSNFLLMLALSVGIAAVIYFL</sequence>
<feature type="region of interest" description="Disordered" evidence="1">
    <location>
        <begin position="28"/>
        <end position="57"/>
    </location>
</feature>
<evidence type="ECO:0000256" key="2">
    <source>
        <dbReference type="SAM" id="Phobius"/>
    </source>
</evidence>
<dbReference type="EMBL" id="SUMG01000012">
    <property type="protein sequence ID" value="NBG88829.1"/>
    <property type="molecule type" value="Genomic_DNA"/>
</dbReference>
<dbReference type="AlphaFoldDB" id="A0AA44BDZ6"/>
<dbReference type="Proteomes" id="UP000449710">
    <property type="component" value="Unassembled WGS sequence"/>
</dbReference>
<evidence type="ECO:0000256" key="1">
    <source>
        <dbReference type="SAM" id="MobiDB-lite"/>
    </source>
</evidence>
<keyword evidence="2" id="KW-0812">Transmembrane</keyword>
<dbReference type="RefSeq" id="WP_160721860.1">
    <property type="nucleotide sequence ID" value="NZ_SUMG01000012.1"/>
</dbReference>
<feature type="transmembrane region" description="Helical" evidence="2">
    <location>
        <begin position="61"/>
        <end position="80"/>
    </location>
</feature>
<evidence type="ECO:0000313" key="4">
    <source>
        <dbReference type="Proteomes" id="UP000449710"/>
    </source>
</evidence>
<protein>
    <submittedName>
        <fullName evidence="3">Uncharacterized protein</fullName>
    </submittedName>
</protein>
<gene>
    <name evidence="3" type="ORF">ISALK_09975</name>
</gene>
<reference evidence="3 4" key="1">
    <citation type="submission" date="2019-04" db="EMBL/GenBank/DDBJ databases">
        <title>Isachenkonia alkalipeptolytica gen. nov. sp. nov. a new anaerobic, alkiliphilic organothrophic bacterium capable to reduce synthesized ferrihydrite isolated from a soda lake.</title>
        <authorList>
            <person name="Toshchakov S.V."/>
            <person name="Zavarzina D.G."/>
            <person name="Zhilina T.N."/>
            <person name="Kostrikina N.A."/>
            <person name="Kublanov I.V."/>
        </authorList>
    </citation>
    <scope>NUCLEOTIDE SEQUENCE [LARGE SCALE GENOMIC DNA]</scope>
    <source>
        <strain evidence="3 4">Z-1701</strain>
    </source>
</reference>
<comment type="caution">
    <text evidence="3">The sequence shown here is derived from an EMBL/GenBank/DDBJ whole genome shotgun (WGS) entry which is preliminary data.</text>
</comment>
<proteinExistence type="predicted"/>
<name>A0AA44BDZ6_9CLOT</name>
<evidence type="ECO:0000313" key="3">
    <source>
        <dbReference type="EMBL" id="NBG88829.1"/>
    </source>
</evidence>
<keyword evidence="2" id="KW-1133">Transmembrane helix</keyword>
<accession>A0AA44BDZ6</accession>